<organism evidence="1 2">
    <name type="scientific">Escherichia coli</name>
    <dbReference type="NCBI Taxonomy" id="562"/>
    <lineage>
        <taxon>Bacteria</taxon>
        <taxon>Pseudomonadati</taxon>
        <taxon>Pseudomonadota</taxon>
        <taxon>Gammaproteobacteria</taxon>
        <taxon>Enterobacterales</taxon>
        <taxon>Enterobacteriaceae</taxon>
        <taxon>Escherichia</taxon>
    </lineage>
</organism>
<evidence type="ECO:0000313" key="2">
    <source>
        <dbReference type="Proteomes" id="UP000254181"/>
    </source>
</evidence>
<reference evidence="1 2" key="1">
    <citation type="submission" date="2018-06" db="EMBL/GenBank/DDBJ databases">
        <authorList>
            <consortium name="Pathogen Informatics"/>
            <person name="Doyle S."/>
        </authorList>
    </citation>
    <scope>NUCLEOTIDE SEQUENCE [LARGE SCALE GENOMIC DNA]</scope>
    <source>
        <strain evidence="1 2">NCTC9075</strain>
    </source>
</reference>
<dbReference type="Proteomes" id="UP000254181">
    <property type="component" value="Unassembled WGS sequence"/>
</dbReference>
<gene>
    <name evidence="1" type="ORF">NCTC9075_01196</name>
</gene>
<sequence>MAFLAVHYPKAIEKLKNTNLFKPDVLGFVYKENFSFYLGMIANKIFDNPFIQFDQNHLSTTQVHFLVIIFLVH</sequence>
<dbReference type="AlphaFoldDB" id="A0A377K060"/>
<accession>A0A377K060</accession>
<evidence type="ECO:0000313" key="1">
    <source>
        <dbReference type="EMBL" id="STP17764.1"/>
    </source>
</evidence>
<name>A0A377K060_ECOLX</name>
<proteinExistence type="predicted"/>
<protein>
    <submittedName>
        <fullName evidence="1">Putative capsular polysaccharide modification protein</fullName>
    </submittedName>
</protein>
<dbReference type="EMBL" id="UGEM01000004">
    <property type="protein sequence ID" value="STP17764.1"/>
    <property type="molecule type" value="Genomic_DNA"/>
</dbReference>